<sequence length="113" mass="11628">MGKRSKAGKQKKSPAWNALSAVAAVGAAAVAKKGLDASWRVATGKNPPANPADPDVELREAILWAAASGTIIALARMLATRKAATYYAQSTGQLPPTLRKDGQKATSSDAQVA</sequence>
<gene>
    <name evidence="3" type="ORF">ACFPWU_05880</name>
</gene>
<keyword evidence="2" id="KW-1133">Transmembrane helix</keyword>
<protein>
    <submittedName>
        <fullName evidence="3">DUF4235 domain-containing protein</fullName>
    </submittedName>
</protein>
<feature type="region of interest" description="Disordered" evidence="1">
    <location>
        <begin position="90"/>
        <end position="113"/>
    </location>
</feature>
<evidence type="ECO:0000313" key="3">
    <source>
        <dbReference type="EMBL" id="MFC6153193.1"/>
    </source>
</evidence>
<accession>A0ABW1QVX9</accession>
<dbReference type="RefSeq" id="WP_128221054.1">
    <property type="nucleotide sequence ID" value="NZ_CP034929.1"/>
</dbReference>
<organism evidence="3 4">
    <name type="scientific">Nocardioides yefusunii</name>
    <dbReference type="NCBI Taxonomy" id="2500546"/>
    <lineage>
        <taxon>Bacteria</taxon>
        <taxon>Bacillati</taxon>
        <taxon>Actinomycetota</taxon>
        <taxon>Actinomycetes</taxon>
        <taxon>Propionibacteriales</taxon>
        <taxon>Nocardioidaceae</taxon>
        <taxon>Nocardioides</taxon>
    </lineage>
</organism>
<dbReference type="InterPro" id="IPR025329">
    <property type="entry name" value="DUF4235"/>
</dbReference>
<feature type="transmembrane region" description="Helical" evidence="2">
    <location>
        <begin position="61"/>
        <end position="79"/>
    </location>
</feature>
<evidence type="ECO:0000313" key="4">
    <source>
        <dbReference type="Proteomes" id="UP001596098"/>
    </source>
</evidence>
<keyword evidence="2" id="KW-0812">Transmembrane</keyword>
<dbReference type="EMBL" id="JBHSQI010000003">
    <property type="protein sequence ID" value="MFC6153193.1"/>
    <property type="molecule type" value="Genomic_DNA"/>
</dbReference>
<feature type="compositionally biased region" description="Polar residues" evidence="1">
    <location>
        <begin position="104"/>
        <end position="113"/>
    </location>
</feature>
<comment type="caution">
    <text evidence="3">The sequence shown here is derived from an EMBL/GenBank/DDBJ whole genome shotgun (WGS) entry which is preliminary data.</text>
</comment>
<evidence type="ECO:0000256" key="2">
    <source>
        <dbReference type="SAM" id="Phobius"/>
    </source>
</evidence>
<evidence type="ECO:0000256" key="1">
    <source>
        <dbReference type="SAM" id="MobiDB-lite"/>
    </source>
</evidence>
<proteinExistence type="predicted"/>
<keyword evidence="4" id="KW-1185">Reference proteome</keyword>
<dbReference type="Pfam" id="PF14019">
    <property type="entry name" value="DUF4235"/>
    <property type="match status" value="1"/>
</dbReference>
<name>A0ABW1QVX9_9ACTN</name>
<dbReference type="Proteomes" id="UP001596098">
    <property type="component" value="Unassembled WGS sequence"/>
</dbReference>
<reference evidence="4" key="1">
    <citation type="journal article" date="2019" name="Int. J. Syst. Evol. Microbiol.">
        <title>The Global Catalogue of Microorganisms (GCM) 10K type strain sequencing project: providing services to taxonomists for standard genome sequencing and annotation.</title>
        <authorList>
            <consortium name="The Broad Institute Genomics Platform"/>
            <consortium name="The Broad Institute Genome Sequencing Center for Infectious Disease"/>
            <person name="Wu L."/>
            <person name="Ma J."/>
        </authorList>
    </citation>
    <scope>NUCLEOTIDE SEQUENCE [LARGE SCALE GENOMIC DNA]</scope>
    <source>
        <strain evidence="4">DFY28</strain>
    </source>
</reference>
<keyword evidence="2" id="KW-0472">Membrane</keyword>